<comment type="caution">
    <text evidence="2">The sequence shown here is derived from an EMBL/GenBank/DDBJ whole genome shotgun (WGS) entry which is preliminary data.</text>
</comment>
<gene>
    <name evidence="2" type="ORF">HNR42_000045</name>
</gene>
<keyword evidence="2" id="KW-0808">Transferase</keyword>
<reference evidence="2 3" key="1">
    <citation type="submission" date="2020-08" db="EMBL/GenBank/DDBJ databases">
        <title>Genomic Encyclopedia of Type Strains, Phase IV (KMG-IV): sequencing the most valuable type-strain genomes for metagenomic binning, comparative biology and taxonomic classification.</title>
        <authorList>
            <person name="Goeker M."/>
        </authorList>
    </citation>
    <scope>NUCLEOTIDE SEQUENCE [LARGE SCALE GENOMIC DNA]</scope>
    <source>
        <strain evidence="2 3">DSM 21458</strain>
    </source>
</reference>
<dbReference type="GO" id="GO:0016747">
    <property type="term" value="F:acyltransferase activity, transferring groups other than amino-acyl groups"/>
    <property type="evidence" value="ECO:0007669"/>
    <property type="project" value="InterPro"/>
</dbReference>
<dbReference type="Gene3D" id="3.40.630.30">
    <property type="match status" value="1"/>
</dbReference>
<dbReference type="Pfam" id="PF13302">
    <property type="entry name" value="Acetyltransf_3"/>
    <property type="match status" value="1"/>
</dbReference>
<protein>
    <submittedName>
        <fullName evidence="2">RimJ/RimL family protein N-acetyltransferase</fullName>
    </submittedName>
</protein>
<dbReference type="InterPro" id="IPR016181">
    <property type="entry name" value="Acyl_CoA_acyltransferase"/>
</dbReference>
<feature type="domain" description="N-acetyltransferase" evidence="1">
    <location>
        <begin position="19"/>
        <end position="180"/>
    </location>
</feature>
<sequence length="186" mass="20238">MPETDTARRMDLTLETERLLLRAPTVADYPDSRAMWADPGVTRFISGRPLGGEESWSRLLRNIGHWVALGFGPMVVHEKASGRFVGEVGLMNFRRDTEPALPDAPEIGWVLAPWSHGQGFAGEAVRAVLGWGDAHLGAGRTVCMIDPENAPSLAVARKCGFVPCGEASHRGARILVLERRSDVSLV</sequence>
<dbReference type="Proteomes" id="UP000569951">
    <property type="component" value="Unassembled WGS sequence"/>
</dbReference>
<dbReference type="SUPFAM" id="SSF55729">
    <property type="entry name" value="Acyl-CoA N-acyltransferases (Nat)"/>
    <property type="match status" value="1"/>
</dbReference>
<dbReference type="RefSeq" id="WP_221276816.1">
    <property type="nucleotide sequence ID" value="NZ_JACHHG010000001.1"/>
</dbReference>
<dbReference type="PROSITE" id="PS51186">
    <property type="entry name" value="GNAT"/>
    <property type="match status" value="1"/>
</dbReference>
<dbReference type="PANTHER" id="PTHR43792">
    <property type="entry name" value="GNAT FAMILY, PUTATIVE (AFU_ORTHOLOGUE AFUA_3G00765)-RELATED-RELATED"/>
    <property type="match status" value="1"/>
</dbReference>
<organism evidence="2 3">
    <name type="scientific">Deinobacterium chartae</name>
    <dbReference type="NCBI Taxonomy" id="521158"/>
    <lineage>
        <taxon>Bacteria</taxon>
        <taxon>Thermotogati</taxon>
        <taxon>Deinococcota</taxon>
        <taxon>Deinococci</taxon>
        <taxon>Deinococcales</taxon>
        <taxon>Deinococcaceae</taxon>
        <taxon>Deinobacterium</taxon>
    </lineage>
</organism>
<accession>A0A841HUY2</accession>
<evidence type="ECO:0000259" key="1">
    <source>
        <dbReference type="PROSITE" id="PS51186"/>
    </source>
</evidence>
<dbReference type="PANTHER" id="PTHR43792:SF16">
    <property type="entry name" value="N-ACETYLTRANSFERASE DOMAIN-CONTAINING PROTEIN"/>
    <property type="match status" value="1"/>
</dbReference>
<dbReference type="InterPro" id="IPR051531">
    <property type="entry name" value="N-acetyltransferase"/>
</dbReference>
<name>A0A841HUY2_9DEIO</name>
<keyword evidence="3" id="KW-1185">Reference proteome</keyword>
<dbReference type="EMBL" id="JACHHG010000001">
    <property type="protein sequence ID" value="MBB6096633.1"/>
    <property type="molecule type" value="Genomic_DNA"/>
</dbReference>
<evidence type="ECO:0000313" key="2">
    <source>
        <dbReference type="EMBL" id="MBB6096633.1"/>
    </source>
</evidence>
<dbReference type="InterPro" id="IPR000182">
    <property type="entry name" value="GNAT_dom"/>
</dbReference>
<evidence type="ECO:0000313" key="3">
    <source>
        <dbReference type="Proteomes" id="UP000569951"/>
    </source>
</evidence>
<dbReference type="AlphaFoldDB" id="A0A841HUY2"/>
<proteinExistence type="predicted"/>